<keyword evidence="7 8" id="KW-0009">Actin-binding</keyword>
<dbReference type="AlphaFoldDB" id="A0A212CCY0"/>
<evidence type="ECO:0000256" key="3">
    <source>
        <dbReference type="ARBA" id="ARBA00022840"/>
    </source>
</evidence>
<dbReference type="GO" id="GO:0051015">
    <property type="term" value="F:actin filament binding"/>
    <property type="evidence" value="ECO:0007669"/>
    <property type="project" value="TreeGrafter"/>
</dbReference>
<evidence type="ECO:0000256" key="6">
    <source>
        <dbReference type="ARBA" id="ARBA00023175"/>
    </source>
</evidence>
<comment type="caution">
    <text evidence="8">Lacks conserved residue(s) required for the propagation of feature annotation.</text>
</comment>
<evidence type="ECO:0000313" key="11">
    <source>
        <dbReference type="EMBL" id="OWK03835.1"/>
    </source>
</evidence>
<evidence type="ECO:0000256" key="5">
    <source>
        <dbReference type="ARBA" id="ARBA00023123"/>
    </source>
</evidence>
<dbReference type="Proteomes" id="UP000242450">
    <property type="component" value="Chromosome 22"/>
</dbReference>
<dbReference type="SUPFAM" id="SSF52540">
    <property type="entry name" value="P-loop containing nucleoside triphosphate hydrolases"/>
    <property type="match status" value="1"/>
</dbReference>
<evidence type="ECO:0000259" key="10">
    <source>
        <dbReference type="PROSITE" id="PS51456"/>
    </source>
</evidence>
<dbReference type="GO" id="GO:0005737">
    <property type="term" value="C:cytoplasm"/>
    <property type="evidence" value="ECO:0007669"/>
    <property type="project" value="TreeGrafter"/>
</dbReference>
<dbReference type="OrthoDB" id="9423241at2759"/>
<dbReference type="Gene3D" id="3.40.850.10">
    <property type="entry name" value="Kinesin motor domain"/>
    <property type="match status" value="1"/>
</dbReference>
<accession>A0A212CCY0</accession>
<dbReference type="InterPro" id="IPR001609">
    <property type="entry name" value="Myosin_head_motor_dom-like"/>
</dbReference>
<dbReference type="GO" id="GO:0016020">
    <property type="term" value="C:membrane"/>
    <property type="evidence" value="ECO:0007669"/>
    <property type="project" value="TreeGrafter"/>
</dbReference>
<dbReference type="GO" id="GO:0005524">
    <property type="term" value="F:ATP binding"/>
    <property type="evidence" value="ECO:0007669"/>
    <property type="project" value="UniProtKB-KW"/>
</dbReference>
<dbReference type="EMBL" id="MKHE01000022">
    <property type="protein sequence ID" value="OWK03835.1"/>
    <property type="molecule type" value="Genomic_DNA"/>
</dbReference>
<keyword evidence="5 8" id="KW-0518">Myosin</keyword>
<gene>
    <name evidence="11" type="ORF">Celaphus_00014128</name>
</gene>
<keyword evidence="12" id="KW-1185">Reference proteome</keyword>
<comment type="similarity">
    <text evidence="1 8">Belongs to the TRAFAC class myosin-kinesin ATPase superfamily. Myosin family.</text>
</comment>
<keyword evidence="6" id="KW-0505">Motor protein</keyword>
<comment type="caution">
    <text evidence="11">The sequence shown here is derived from an EMBL/GenBank/DDBJ whole genome shotgun (WGS) entry which is preliminary data.</text>
</comment>
<dbReference type="PANTHER" id="PTHR13140:SF857">
    <property type="entry name" value="MYOSIN-11"/>
    <property type="match status" value="1"/>
</dbReference>
<dbReference type="PROSITE" id="PS51456">
    <property type="entry name" value="MYOSIN_MOTOR"/>
    <property type="match status" value="1"/>
</dbReference>
<evidence type="ECO:0000313" key="12">
    <source>
        <dbReference type="Proteomes" id="UP000242450"/>
    </source>
</evidence>
<dbReference type="GO" id="GO:0007015">
    <property type="term" value="P:actin filament organization"/>
    <property type="evidence" value="ECO:0007669"/>
    <property type="project" value="TreeGrafter"/>
</dbReference>
<dbReference type="PANTHER" id="PTHR13140">
    <property type="entry name" value="MYOSIN"/>
    <property type="match status" value="1"/>
</dbReference>
<dbReference type="Pfam" id="PF00063">
    <property type="entry name" value="Myosin_head"/>
    <property type="match status" value="1"/>
</dbReference>
<keyword evidence="4" id="KW-0175">Coiled coil</keyword>
<keyword evidence="2" id="KW-0547">Nucleotide-binding</keyword>
<evidence type="ECO:0000256" key="8">
    <source>
        <dbReference type="PROSITE-ProRule" id="PRU00782"/>
    </source>
</evidence>
<reference evidence="11 12" key="1">
    <citation type="journal article" date="2018" name="Mol. Genet. Genomics">
        <title>The red deer Cervus elaphus genome CerEla1.0: sequencing, annotating, genes, and chromosomes.</title>
        <authorList>
            <person name="Bana N.A."/>
            <person name="Nyiri A."/>
            <person name="Nagy J."/>
            <person name="Frank K."/>
            <person name="Nagy T."/>
            <person name="Steger V."/>
            <person name="Schiller M."/>
            <person name="Lakatos P."/>
            <person name="Sugar L."/>
            <person name="Horn P."/>
            <person name="Barta E."/>
            <person name="Orosz L."/>
        </authorList>
    </citation>
    <scope>NUCLEOTIDE SEQUENCE [LARGE SCALE GENOMIC DNA]</scope>
    <source>
        <strain evidence="11">Hungarian</strain>
    </source>
</reference>
<name>A0A212CCY0_CEREH</name>
<evidence type="ECO:0000256" key="9">
    <source>
        <dbReference type="SAM" id="MobiDB-lite"/>
    </source>
</evidence>
<proteinExistence type="inferred from homology"/>
<evidence type="ECO:0000256" key="2">
    <source>
        <dbReference type="ARBA" id="ARBA00022741"/>
    </source>
</evidence>
<dbReference type="GO" id="GO:0000146">
    <property type="term" value="F:microfilament motor activity"/>
    <property type="evidence" value="ECO:0007669"/>
    <property type="project" value="TreeGrafter"/>
</dbReference>
<organism evidence="11 12">
    <name type="scientific">Cervus elaphus hippelaphus</name>
    <name type="common">European red deer</name>
    <dbReference type="NCBI Taxonomy" id="46360"/>
    <lineage>
        <taxon>Eukaryota</taxon>
        <taxon>Metazoa</taxon>
        <taxon>Chordata</taxon>
        <taxon>Craniata</taxon>
        <taxon>Vertebrata</taxon>
        <taxon>Euteleostomi</taxon>
        <taxon>Mammalia</taxon>
        <taxon>Eutheria</taxon>
        <taxon>Laurasiatheria</taxon>
        <taxon>Artiodactyla</taxon>
        <taxon>Ruminantia</taxon>
        <taxon>Pecora</taxon>
        <taxon>Cervidae</taxon>
        <taxon>Cervinae</taxon>
        <taxon>Cervus</taxon>
    </lineage>
</organism>
<feature type="domain" description="Myosin motor" evidence="10">
    <location>
        <begin position="1"/>
        <end position="158"/>
    </location>
</feature>
<evidence type="ECO:0000256" key="1">
    <source>
        <dbReference type="ARBA" id="ARBA00008314"/>
    </source>
</evidence>
<sequence length="158" mass="17393">MGTRPRPAWSESGSPHPWHVGRVDTALPPPLRLAEQGELERQLLQANPILEAFGNAKTVKNDNSSRFAVPLGEGLDDGDLISSSVFPQGKFIRINFDVNGYIVGANIETCILDKDMFQETMEAFRIMGIPEEEQMGMGQPFPGRLGSASCWHWLLGSP</sequence>
<keyword evidence="3" id="KW-0067">ATP-binding</keyword>
<dbReference type="InterPro" id="IPR036961">
    <property type="entry name" value="Kinesin_motor_dom_sf"/>
</dbReference>
<evidence type="ECO:0000256" key="4">
    <source>
        <dbReference type="ARBA" id="ARBA00023054"/>
    </source>
</evidence>
<evidence type="ECO:0000256" key="7">
    <source>
        <dbReference type="ARBA" id="ARBA00023203"/>
    </source>
</evidence>
<dbReference type="GO" id="GO:0016459">
    <property type="term" value="C:myosin complex"/>
    <property type="evidence" value="ECO:0007669"/>
    <property type="project" value="UniProtKB-KW"/>
</dbReference>
<dbReference type="InterPro" id="IPR027417">
    <property type="entry name" value="P-loop_NTPase"/>
</dbReference>
<protein>
    <submittedName>
        <fullName evidence="11">MYH9</fullName>
    </submittedName>
</protein>
<feature type="region of interest" description="Disordered" evidence="9">
    <location>
        <begin position="1"/>
        <end position="22"/>
    </location>
</feature>